<dbReference type="InterPro" id="IPR003736">
    <property type="entry name" value="PAAI_dom"/>
</dbReference>
<feature type="domain" description="Thioesterase" evidence="2">
    <location>
        <begin position="71"/>
        <end position="147"/>
    </location>
</feature>
<gene>
    <name evidence="3" type="ORF">C5689_04415</name>
</gene>
<evidence type="ECO:0000259" key="2">
    <source>
        <dbReference type="Pfam" id="PF03061"/>
    </source>
</evidence>
<accession>A0A2U1STT7</accession>
<dbReference type="GO" id="GO:0005829">
    <property type="term" value="C:cytosol"/>
    <property type="evidence" value="ECO:0007669"/>
    <property type="project" value="TreeGrafter"/>
</dbReference>
<sequence length="165" mass="17894">MSDQTRIHVGGALPLERLRSMSGLDIVRAMGEAALPVPPILLFFGFRPVEIEDGRVVFAATPDERHYNPLGTVHGGYIAALLDSTMGCAVHTTLPPGQLYTTLEFKVNFTRAITAGVDIHAEGNVLHRGRSVATAEARLYDARRRLLAHATTSCMIFAADREPNG</sequence>
<reference evidence="3 4" key="1">
    <citation type="journal article" date="2018" name="Appl. Microbiol. Biotechnol.">
        <title>Co-cultivation of the strictly anaerobic methanogen Methanosarcina barkeri with aerobic methanotrophs in an oxygen-limited membrane bioreactor.</title>
        <authorList>
            <person name="In 't Zandt M.H."/>
            <person name="van den Bosch T.J.M."/>
            <person name="Rijkers R."/>
            <person name="van Kessel M.A.H.J."/>
            <person name="Jetten M.S.M."/>
            <person name="Welte C.U."/>
        </authorList>
    </citation>
    <scope>NUCLEOTIDE SEQUENCE [LARGE SCALE GENOMIC DNA]</scope>
    <source>
        <strain evidence="3 4">DSM 17706</strain>
    </source>
</reference>
<keyword evidence="4" id="KW-1185">Reference proteome</keyword>
<dbReference type="Pfam" id="PF03061">
    <property type="entry name" value="4HBT"/>
    <property type="match status" value="1"/>
</dbReference>
<name>A0A2U1STT7_METSR</name>
<evidence type="ECO:0000313" key="3">
    <source>
        <dbReference type="EMBL" id="PWB95036.1"/>
    </source>
</evidence>
<dbReference type="PANTHER" id="PTHR43240:SF1">
    <property type="entry name" value="BLR5584 PROTEIN"/>
    <property type="match status" value="1"/>
</dbReference>
<proteinExistence type="predicted"/>
<protein>
    <submittedName>
        <fullName evidence="3">Phenylacetic acid degradation protein</fullName>
    </submittedName>
</protein>
<evidence type="ECO:0000313" key="4">
    <source>
        <dbReference type="Proteomes" id="UP000245137"/>
    </source>
</evidence>
<dbReference type="OrthoDB" id="9813282at2"/>
<dbReference type="GO" id="GO:0061522">
    <property type="term" value="F:1,4-dihydroxy-2-naphthoyl-CoA thioesterase activity"/>
    <property type="evidence" value="ECO:0007669"/>
    <property type="project" value="TreeGrafter"/>
</dbReference>
<dbReference type="InterPro" id="IPR029069">
    <property type="entry name" value="HotDog_dom_sf"/>
</dbReference>
<organism evidence="3 4">
    <name type="scientific">Methylosinus sporium</name>
    <dbReference type="NCBI Taxonomy" id="428"/>
    <lineage>
        <taxon>Bacteria</taxon>
        <taxon>Pseudomonadati</taxon>
        <taxon>Pseudomonadota</taxon>
        <taxon>Alphaproteobacteria</taxon>
        <taxon>Hyphomicrobiales</taxon>
        <taxon>Methylocystaceae</taxon>
        <taxon>Methylosinus</taxon>
    </lineage>
</organism>
<dbReference type="SUPFAM" id="SSF54637">
    <property type="entry name" value="Thioesterase/thiol ester dehydrase-isomerase"/>
    <property type="match status" value="1"/>
</dbReference>
<dbReference type="AlphaFoldDB" id="A0A2U1STT7"/>
<keyword evidence="1" id="KW-0378">Hydrolase</keyword>
<dbReference type="Gene3D" id="3.10.129.10">
    <property type="entry name" value="Hotdog Thioesterase"/>
    <property type="match status" value="1"/>
</dbReference>
<dbReference type="RefSeq" id="WP_108916060.1">
    <property type="nucleotide sequence ID" value="NZ_BGJY01000002.1"/>
</dbReference>
<dbReference type="CDD" id="cd03443">
    <property type="entry name" value="PaaI_thioesterase"/>
    <property type="match status" value="1"/>
</dbReference>
<evidence type="ECO:0000256" key="1">
    <source>
        <dbReference type="ARBA" id="ARBA00022801"/>
    </source>
</evidence>
<dbReference type="InterPro" id="IPR006683">
    <property type="entry name" value="Thioestr_dom"/>
</dbReference>
<dbReference type="EMBL" id="PUIV01000004">
    <property type="protein sequence ID" value="PWB95036.1"/>
    <property type="molecule type" value="Genomic_DNA"/>
</dbReference>
<comment type="caution">
    <text evidence="3">The sequence shown here is derived from an EMBL/GenBank/DDBJ whole genome shotgun (WGS) entry which is preliminary data.</text>
</comment>
<dbReference type="PANTHER" id="PTHR43240">
    <property type="entry name" value="1,4-DIHYDROXY-2-NAPHTHOYL-COA THIOESTERASE 1"/>
    <property type="match status" value="1"/>
</dbReference>
<dbReference type="Proteomes" id="UP000245137">
    <property type="component" value="Unassembled WGS sequence"/>
</dbReference>
<dbReference type="NCBIfam" id="TIGR00369">
    <property type="entry name" value="unchar_dom_1"/>
    <property type="match status" value="1"/>
</dbReference>